<keyword evidence="3" id="KW-0862">Zinc</keyword>
<dbReference type="InterPro" id="IPR000600">
    <property type="entry name" value="ROK"/>
</dbReference>
<protein>
    <recommendedName>
        <fullName evidence="5">fructokinase</fullName>
        <ecNumber evidence="5">2.7.1.4</ecNumber>
    </recommendedName>
</protein>
<dbReference type="Gene3D" id="3.30.420.40">
    <property type="match status" value="2"/>
</dbReference>
<evidence type="ECO:0000313" key="7">
    <source>
        <dbReference type="EMBL" id="CAF1321315.1"/>
    </source>
</evidence>
<dbReference type="EC" id="2.7.1.4" evidence="5"/>
<dbReference type="PANTHER" id="PTHR42742">
    <property type="entry name" value="TRANSCRIPTIONAL REPRESSOR MPRA"/>
    <property type="match status" value="1"/>
</dbReference>
<keyword evidence="2" id="KW-0479">Metal-binding</keyword>
<evidence type="ECO:0000256" key="6">
    <source>
        <dbReference type="ARBA" id="ARBA00048451"/>
    </source>
</evidence>
<comment type="caution">
    <text evidence="7">The sequence shown here is derived from an EMBL/GenBank/DDBJ whole genome shotgun (WGS) entry which is preliminary data.</text>
</comment>
<evidence type="ECO:0000256" key="1">
    <source>
        <dbReference type="ARBA" id="ARBA00001946"/>
    </source>
</evidence>
<dbReference type="PANTHER" id="PTHR42742:SF3">
    <property type="entry name" value="FRUCTOKINASE"/>
    <property type="match status" value="1"/>
</dbReference>
<proteinExistence type="predicted"/>
<keyword evidence="4" id="KW-0460">Magnesium</keyword>
<name>A0A815F4N0_ADIRI</name>
<dbReference type="EMBL" id="CAJNOJ010000235">
    <property type="protein sequence ID" value="CAF1321315.1"/>
    <property type="molecule type" value="Genomic_DNA"/>
</dbReference>
<dbReference type="GO" id="GO:0046872">
    <property type="term" value="F:metal ion binding"/>
    <property type="evidence" value="ECO:0007669"/>
    <property type="project" value="UniProtKB-KW"/>
</dbReference>
<gene>
    <name evidence="7" type="ORF">EDS130_LOCUS31678</name>
</gene>
<dbReference type="InterPro" id="IPR051804">
    <property type="entry name" value="Carb_Metab_Reg_Kinase/Isom"/>
</dbReference>
<accession>A0A815F4N0</accession>
<reference evidence="7" key="1">
    <citation type="submission" date="2021-02" db="EMBL/GenBank/DDBJ databases">
        <authorList>
            <person name="Nowell W R."/>
        </authorList>
    </citation>
    <scope>NUCLEOTIDE SEQUENCE</scope>
</reference>
<evidence type="ECO:0000256" key="3">
    <source>
        <dbReference type="ARBA" id="ARBA00022833"/>
    </source>
</evidence>
<dbReference type="GO" id="GO:0008865">
    <property type="term" value="F:fructokinase activity"/>
    <property type="evidence" value="ECO:0007669"/>
    <property type="project" value="UniProtKB-EC"/>
</dbReference>
<organism evidence="7 8">
    <name type="scientific">Adineta ricciae</name>
    <name type="common">Rotifer</name>
    <dbReference type="NCBI Taxonomy" id="249248"/>
    <lineage>
        <taxon>Eukaryota</taxon>
        <taxon>Metazoa</taxon>
        <taxon>Spiralia</taxon>
        <taxon>Gnathifera</taxon>
        <taxon>Rotifera</taxon>
        <taxon>Eurotatoria</taxon>
        <taxon>Bdelloidea</taxon>
        <taxon>Adinetida</taxon>
        <taxon>Adinetidae</taxon>
        <taxon>Adineta</taxon>
    </lineage>
</organism>
<dbReference type="OrthoDB" id="10260668at2759"/>
<comment type="catalytic activity">
    <reaction evidence="6">
        <text>D-fructose + ATP = D-fructose 6-phosphate + ADP + H(+)</text>
        <dbReference type="Rhea" id="RHEA:16125"/>
        <dbReference type="ChEBI" id="CHEBI:15378"/>
        <dbReference type="ChEBI" id="CHEBI:30616"/>
        <dbReference type="ChEBI" id="CHEBI:37721"/>
        <dbReference type="ChEBI" id="CHEBI:61527"/>
        <dbReference type="ChEBI" id="CHEBI:456216"/>
        <dbReference type="EC" id="2.7.1.4"/>
    </reaction>
</comment>
<dbReference type="SUPFAM" id="SSF53067">
    <property type="entry name" value="Actin-like ATPase domain"/>
    <property type="match status" value="1"/>
</dbReference>
<sequence>MMRQNIFPFEDRSLIMPFIVAGIEMGGTGCKVAISDGNGQYDTSYSLQVVTIDPTNTLRQIYEWLETKRTERPFVAIGIACFGPVDLDKTSKTYGYITTTPKPGWQYVDVVGAFKGLNVPVAFETDVNAPAMTEAALRGDSSAAYITVGTGVGVGLVLENIPVHGLMHPEGAHIKCERIAGDDYPGDCPYHGSCIEGMCKAKAVADRLQIVPNLLSTVPDDHPVWNIQAYYIAQLCACVIYLTSVKRIIIGGGLLKRNGLLEHVRKHVLKIINDYLDIPAITQHIDDYIVPSKLGDIIGIQSAFDLAQRVAGDK</sequence>
<dbReference type="InterPro" id="IPR043129">
    <property type="entry name" value="ATPase_NBD"/>
</dbReference>
<dbReference type="AlphaFoldDB" id="A0A815F4N0"/>
<evidence type="ECO:0000256" key="4">
    <source>
        <dbReference type="ARBA" id="ARBA00022842"/>
    </source>
</evidence>
<evidence type="ECO:0000256" key="2">
    <source>
        <dbReference type="ARBA" id="ARBA00022723"/>
    </source>
</evidence>
<evidence type="ECO:0000313" key="8">
    <source>
        <dbReference type="Proteomes" id="UP000663852"/>
    </source>
</evidence>
<dbReference type="Pfam" id="PF00480">
    <property type="entry name" value="ROK"/>
    <property type="match status" value="1"/>
</dbReference>
<dbReference type="CDD" id="cd24067">
    <property type="entry name" value="ASKHA_NBD_ROK_BsFRK-like"/>
    <property type="match status" value="1"/>
</dbReference>
<dbReference type="Proteomes" id="UP000663852">
    <property type="component" value="Unassembled WGS sequence"/>
</dbReference>
<comment type="cofactor">
    <cofactor evidence="1">
        <name>Mg(2+)</name>
        <dbReference type="ChEBI" id="CHEBI:18420"/>
    </cofactor>
</comment>
<evidence type="ECO:0000256" key="5">
    <source>
        <dbReference type="ARBA" id="ARBA00038887"/>
    </source>
</evidence>